<dbReference type="EMBL" id="CP056030">
    <property type="protein sequence ID" value="QKZ05075.1"/>
    <property type="molecule type" value="Genomic_DNA"/>
</dbReference>
<dbReference type="RefSeq" id="WP_158153351.1">
    <property type="nucleotide sequence ID" value="NZ_CP056030.1"/>
</dbReference>
<dbReference type="AlphaFoldDB" id="A0A7D5D958"/>
<name>A0A7D5D958_9PSED</name>
<dbReference type="Proteomes" id="UP000509568">
    <property type="component" value="Chromosome"/>
</dbReference>
<dbReference type="SMART" id="SM00860">
    <property type="entry name" value="SMI1_KNR4"/>
    <property type="match status" value="1"/>
</dbReference>
<dbReference type="Pfam" id="PF14567">
    <property type="entry name" value="SUKH_5"/>
    <property type="match status" value="1"/>
</dbReference>
<gene>
    <name evidence="2" type="ORF">HWQ56_15270</name>
</gene>
<protein>
    <submittedName>
        <fullName evidence="2">SMI1/KNR4 family protein</fullName>
    </submittedName>
</protein>
<organism evidence="2 3">
    <name type="scientific">Pseudomonas eucalypticola</name>
    <dbReference type="NCBI Taxonomy" id="2599595"/>
    <lineage>
        <taxon>Bacteria</taxon>
        <taxon>Pseudomonadati</taxon>
        <taxon>Pseudomonadota</taxon>
        <taxon>Gammaproteobacteria</taxon>
        <taxon>Pseudomonadales</taxon>
        <taxon>Pseudomonadaceae</taxon>
        <taxon>Pseudomonas</taxon>
    </lineage>
</organism>
<sequence length="122" mass="13801">MRHDPFRVPTDAEIDAAEQRLGMDFPEAYRAFLKGGSDVADAHFEPAVVLPGSADLDLIDMAHTAWKRQGVPRDLLPFIEDNGDYFCVNARGQVLYWSQEGPPQPRWSSFKVWHEQVCQAAE</sequence>
<evidence type="ECO:0000313" key="3">
    <source>
        <dbReference type="Proteomes" id="UP000509568"/>
    </source>
</evidence>
<keyword evidence="3" id="KW-1185">Reference proteome</keyword>
<feature type="domain" description="Knr4/Smi1-like" evidence="1">
    <location>
        <begin position="9"/>
        <end position="116"/>
    </location>
</feature>
<proteinExistence type="predicted"/>
<dbReference type="Gene3D" id="3.40.1580.10">
    <property type="entry name" value="SMI1/KNR4-like"/>
    <property type="match status" value="1"/>
</dbReference>
<reference evidence="2 3" key="1">
    <citation type="submission" date="2020-06" db="EMBL/GenBank/DDBJ databases">
        <title>Pseudomonas eucalypticola sp. nov., an endophyte of Eucalyptus dunnii leaves with biocontrol ability of eucalyptus leaf blight.</title>
        <authorList>
            <person name="Liu Y."/>
            <person name="Song Z."/>
            <person name="Zeng H."/>
            <person name="Lu M."/>
            <person name="Wang X."/>
            <person name="Lian X."/>
            <person name="Zhang Q."/>
        </authorList>
    </citation>
    <scope>NUCLEOTIDE SEQUENCE [LARGE SCALE GENOMIC DNA]</scope>
    <source>
        <strain evidence="2 3">NP-1</strain>
    </source>
</reference>
<dbReference type="KEGG" id="pez:HWQ56_15270"/>
<dbReference type="SUPFAM" id="SSF160631">
    <property type="entry name" value="SMI1/KNR4-like"/>
    <property type="match status" value="1"/>
</dbReference>
<dbReference type="InterPro" id="IPR037883">
    <property type="entry name" value="Knr4/Smi1-like_sf"/>
</dbReference>
<evidence type="ECO:0000259" key="1">
    <source>
        <dbReference type="SMART" id="SM00860"/>
    </source>
</evidence>
<accession>A0A7D5D958</accession>
<evidence type="ECO:0000313" key="2">
    <source>
        <dbReference type="EMBL" id="QKZ05075.1"/>
    </source>
</evidence>
<dbReference type="InterPro" id="IPR018958">
    <property type="entry name" value="Knr4/Smi1-like_dom"/>
</dbReference>